<protein>
    <submittedName>
        <fullName evidence="2">Uncharacterized protein</fullName>
    </submittedName>
</protein>
<keyword evidence="1" id="KW-0812">Transmembrane</keyword>
<proteinExistence type="predicted"/>
<feature type="transmembrane region" description="Helical" evidence="1">
    <location>
        <begin position="273"/>
        <end position="300"/>
    </location>
</feature>
<reference evidence="2" key="1">
    <citation type="journal article" date="2020" name="mSystems">
        <title>Genome- and Community-Level Interaction Insights into Carbon Utilization and Element Cycling Functions of Hydrothermarchaeota in Hydrothermal Sediment.</title>
        <authorList>
            <person name="Zhou Z."/>
            <person name="Liu Y."/>
            <person name="Xu W."/>
            <person name="Pan J."/>
            <person name="Luo Z.H."/>
            <person name="Li M."/>
        </authorList>
    </citation>
    <scope>NUCLEOTIDE SEQUENCE [LARGE SCALE GENOMIC DNA]</scope>
    <source>
        <strain evidence="2">SpSt-757</strain>
    </source>
</reference>
<feature type="transmembrane region" description="Helical" evidence="1">
    <location>
        <begin position="141"/>
        <end position="161"/>
    </location>
</feature>
<keyword evidence="1" id="KW-1133">Transmembrane helix</keyword>
<keyword evidence="1" id="KW-0472">Membrane</keyword>
<organism evidence="2">
    <name type="scientific">candidate division CPR3 bacterium</name>
    <dbReference type="NCBI Taxonomy" id="2268181"/>
    <lineage>
        <taxon>Bacteria</taxon>
        <taxon>Bacteria division CPR3</taxon>
    </lineage>
</organism>
<name>A0A7V3JA83_UNCC3</name>
<dbReference type="AlphaFoldDB" id="A0A7V3JA83"/>
<feature type="transmembrane region" description="Helical" evidence="1">
    <location>
        <begin position="371"/>
        <end position="391"/>
    </location>
</feature>
<dbReference type="EMBL" id="DTGG01000090">
    <property type="protein sequence ID" value="HFZ09054.1"/>
    <property type="molecule type" value="Genomic_DNA"/>
</dbReference>
<evidence type="ECO:0000313" key="2">
    <source>
        <dbReference type="EMBL" id="HFZ09054.1"/>
    </source>
</evidence>
<sequence length="463" mass="49621">MKQLKILILVCFLFALTLKVSLAYYGDNKIESWENNVYGKPTQFNLQSSTNETFQNLIISVDEAVLGPTQEKYSNITGTGAIPVVVNLISELYANPPVSSREYFADLGRNFGIIKPAHAQAGIGFAGLSNLLPLWKASRNLAYIFFVIAFLYTGLAIMFRVKLDPKTVITIQNAIPKLVIALILVTFSYAIVGLMIDLIYVIIYVGVLVIGQTGWININAEQAKFANLSFGEGIGLIFGGGVEAFWEGILGLMGGALLVGLITGLVTTTGASLGLTAGAGAIILGLLAIVALFCIVKLFFALIQCYVQIIIAVIAGPIQIMMGALPGSQGGFGSWFKNLMANILVFPIVALALLVGWLLCGSHSPTWTPPVIASAAGMANSLIGFGMLLLVPKIPDMVKSAFKMKPAGYGAAIAEPLQAAYRVGLAGYKAVQEHYPPAVQMRAKKEGEYKAIVEKYQREKEGK</sequence>
<feature type="transmembrane region" description="Helical" evidence="1">
    <location>
        <begin position="173"/>
        <end position="192"/>
    </location>
</feature>
<feature type="transmembrane region" description="Helical" evidence="1">
    <location>
        <begin position="339"/>
        <end position="359"/>
    </location>
</feature>
<comment type="caution">
    <text evidence="2">The sequence shown here is derived from an EMBL/GenBank/DDBJ whole genome shotgun (WGS) entry which is preliminary data.</text>
</comment>
<feature type="transmembrane region" description="Helical" evidence="1">
    <location>
        <begin position="248"/>
        <end position="266"/>
    </location>
</feature>
<feature type="transmembrane region" description="Helical" evidence="1">
    <location>
        <begin position="306"/>
        <end position="327"/>
    </location>
</feature>
<accession>A0A7V3JA83</accession>
<evidence type="ECO:0000256" key="1">
    <source>
        <dbReference type="SAM" id="Phobius"/>
    </source>
</evidence>
<gene>
    <name evidence="2" type="ORF">ENV41_02860</name>
</gene>
<feature type="transmembrane region" description="Helical" evidence="1">
    <location>
        <begin position="198"/>
        <end position="218"/>
    </location>
</feature>